<sequence length="355" mass="41948">MEILINELYELIKDHREDEGFMTVARVKAWITQFNEDDREFVLIETIHILKKRYLSKEGGRTYVKYMIEYLTEMHKCGSVKEFMADSYFINNQPQGKSQPMLLEFLNEVLKKEYSTSLDECNAKSPKYIIYLDDVLCTGETIVKGLTDQKTGWFNQTNENGRTNYEEYIKNDAHLVFAYLATHTRSSNKLANRLYFTMGKKDIKNVHYVWNTNFVVNNIYDEPNSNLNLLFPIQSDSESIKSCKEQIEKKINDRGYNLNKITFRSLDKPVDEELFSSAENRNRYELIVLEKSIECYNFIPNDNVRARPLGYGLYDDVSFGFGTMIFTWRNVPFNTPLLFWYPHNGWQPLFKREFT</sequence>
<proteinExistence type="predicted"/>
<evidence type="ECO:0000313" key="2">
    <source>
        <dbReference type="EMBL" id="TKC12801.1"/>
    </source>
</evidence>
<keyword evidence="3" id="KW-1185">Reference proteome</keyword>
<dbReference type="OrthoDB" id="7753492at2"/>
<dbReference type="Pfam" id="PF24390">
    <property type="entry name" value="PRTase-CE"/>
    <property type="match status" value="1"/>
</dbReference>
<name>A0A4U1CU96_9SPHI</name>
<dbReference type="InterPro" id="IPR056920">
    <property type="entry name" value="PRTase-CE"/>
</dbReference>
<dbReference type="AlphaFoldDB" id="A0A4U1CU96"/>
<evidence type="ECO:0000259" key="1">
    <source>
        <dbReference type="Pfam" id="PF24390"/>
    </source>
</evidence>
<feature type="domain" description="PRTase-CE" evidence="1">
    <location>
        <begin position="27"/>
        <end position="352"/>
    </location>
</feature>
<organism evidence="2 3">
    <name type="scientific">Pedobacter polaris</name>
    <dbReference type="NCBI Taxonomy" id="2571273"/>
    <lineage>
        <taxon>Bacteria</taxon>
        <taxon>Pseudomonadati</taxon>
        <taxon>Bacteroidota</taxon>
        <taxon>Sphingobacteriia</taxon>
        <taxon>Sphingobacteriales</taxon>
        <taxon>Sphingobacteriaceae</taxon>
        <taxon>Pedobacter</taxon>
    </lineage>
</organism>
<gene>
    <name evidence="2" type="ORF">FA048_04060</name>
</gene>
<accession>A0A4U1CU96</accession>
<reference evidence="2 3" key="1">
    <citation type="submission" date="2019-04" db="EMBL/GenBank/DDBJ databases">
        <title>Pedobacter sp. RP-3-22 sp. nov., isolated from Arctic soil.</title>
        <authorList>
            <person name="Dahal R.H."/>
            <person name="Kim D.-U."/>
        </authorList>
    </citation>
    <scope>NUCLEOTIDE SEQUENCE [LARGE SCALE GENOMIC DNA]</scope>
    <source>
        <strain evidence="2 3">RP-3-22</strain>
    </source>
</reference>
<protein>
    <recommendedName>
        <fullName evidence="1">PRTase-CE domain-containing protein</fullName>
    </recommendedName>
</protein>
<evidence type="ECO:0000313" key="3">
    <source>
        <dbReference type="Proteomes" id="UP000309488"/>
    </source>
</evidence>
<dbReference type="Proteomes" id="UP000309488">
    <property type="component" value="Unassembled WGS sequence"/>
</dbReference>
<comment type="caution">
    <text evidence="2">The sequence shown here is derived from an EMBL/GenBank/DDBJ whole genome shotgun (WGS) entry which is preliminary data.</text>
</comment>
<dbReference type="RefSeq" id="WP_136838925.1">
    <property type="nucleotide sequence ID" value="NZ_SWBR01000001.1"/>
</dbReference>
<dbReference type="EMBL" id="SWBR01000001">
    <property type="protein sequence ID" value="TKC12801.1"/>
    <property type="molecule type" value="Genomic_DNA"/>
</dbReference>